<dbReference type="STRING" id="1097556.R4XAJ2"/>
<evidence type="ECO:0000313" key="4">
    <source>
        <dbReference type="EMBL" id="CCG82803.1"/>
    </source>
</evidence>
<dbReference type="VEuPathDB" id="FungiDB:TAPDE_002791"/>
<accession>R4XAJ2</accession>
<dbReference type="EMBL" id="CAHR02000102">
    <property type="protein sequence ID" value="CCG82803.1"/>
    <property type="molecule type" value="Genomic_DNA"/>
</dbReference>
<dbReference type="Pfam" id="PF13450">
    <property type="entry name" value="NAD_binding_8"/>
    <property type="match status" value="1"/>
</dbReference>
<dbReference type="eggNOG" id="KOG1399">
    <property type="taxonomic scope" value="Eukaryota"/>
</dbReference>
<evidence type="ECO:0000256" key="3">
    <source>
        <dbReference type="ARBA" id="ARBA00023002"/>
    </source>
</evidence>
<dbReference type="Gene3D" id="3.50.50.60">
    <property type="entry name" value="FAD/NAD(P)-binding domain"/>
    <property type="match status" value="2"/>
</dbReference>
<evidence type="ECO:0000256" key="1">
    <source>
        <dbReference type="ARBA" id="ARBA00022630"/>
    </source>
</evidence>
<comment type="caution">
    <text evidence="4">The sequence shown here is derived from an EMBL/GenBank/DDBJ whole genome shotgun (WGS) entry which is preliminary data.</text>
</comment>
<reference evidence="4 5" key="1">
    <citation type="journal article" date="2013" name="MBio">
        <title>Genome sequencing of the plant pathogen Taphrina deformans, the causal agent of peach leaf curl.</title>
        <authorList>
            <person name="Cisse O.H."/>
            <person name="Almeida J.M.G.C.F."/>
            <person name="Fonseca A."/>
            <person name="Kumar A.A."/>
            <person name="Salojaervi J."/>
            <person name="Overmyer K."/>
            <person name="Hauser P.M."/>
            <person name="Pagni M."/>
        </authorList>
    </citation>
    <scope>NUCLEOTIDE SEQUENCE [LARGE SCALE GENOMIC DNA]</scope>
    <source>
        <strain evidence="5">PYCC 5710 / ATCC 11124 / CBS 356.35 / IMI 108563 / JCM 9778 / NBRC 8474</strain>
    </source>
</reference>
<dbReference type="OrthoDB" id="74360at2759"/>
<dbReference type="PANTHER" id="PTHR43539">
    <property type="entry name" value="FLAVIN-BINDING MONOOXYGENASE-LIKE PROTEIN (AFU_ORTHOLOGUE AFUA_4G09220)"/>
    <property type="match status" value="1"/>
</dbReference>
<name>R4XAJ2_TAPDE</name>
<proteinExistence type="predicted"/>
<dbReference type="PRINTS" id="PR00411">
    <property type="entry name" value="PNDRDTASEI"/>
</dbReference>
<protein>
    <recommendedName>
        <fullName evidence="6">Flavin-containing monooxygenase</fullName>
    </recommendedName>
</protein>
<gene>
    <name evidence="4" type="ORF">TAPDE_002791</name>
</gene>
<dbReference type="InterPro" id="IPR036188">
    <property type="entry name" value="FAD/NAD-bd_sf"/>
</dbReference>
<evidence type="ECO:0008006" key="6">
    <source>
        <dbReference type="Google" id="ProtNLM"/>
    </source>
</evidence>
<evidence type="ECO:0000256" key="2">
    <source>
        <dbReference type="ARBA" id="ARBA00022827"/>
    </source>
</evidence>
<dbReference type="PANTHER" id="PTHR43539:SF68">
    <property type="entry name" value="FLAVIN-BINDING MONOOXYGENASE-LIKE PROTEIN (AFU_ORTHOLOGUE AFUA_4G09220)"/>
    <property type="match status" value="1"/>
</dbReference>
<dbReference type="InterPro" id="IPR050982">
    <property type="entry name" value="Auxin_biosynth/cation_transpt"/>
</dbReference>
<dbReference type="SUPFAM" id="SSF51905">
    <property type="entry name" value="FAD/NAD(P)-binding domain"/>
    <property type="match status" value="1"/>
</dbReference>
<dbReference type="Pfam" id="PF00743">
    <property type="entry name" value="FMO-like"/>
    <property type="match status" value="1"/>
</dbReference>
<dbReference type="GO" id="GO:0004499">
    <property type="term" value="F:N,N-dimethylaniline monooxygenase activity"/>
    <property type="evidence" value="ECO:0007669"/>
    <property type="project" value="InterPro"/>
</dbReference>
<dbReference type="Proteomes" id="UP000013776">
    <property type="component" value="Unassembled WGS sequence"/>
</dbReference>
<dbReference type="GO" id="GO:0050661">
    <property type="term" value="F:NADP binding"/>
    <property type="evidence" value="ECO:0007669"/>
    <property type="project" value="InterPro"/>
</dbReference>
<keyword evidence="2" id="KW-0274">FAD</keyword>
<evidence type="ECO:0000313" key="5">
    <source>
        <dbReference type="Proteomes" id="UP000013776"/>
    </source>
</evidence>
<keyword evidence="3" id="KW-0560">Oxidoreductase</keyword>
<keyword evidence="5" id="KW-1185">Reference proteome</keyword>
<sequence>MAPSVQVQQPPAVTKQFPPAHFPAELQGTQNVGEREVKNIATKWMNDFNDLLTAHAYDKLESVFHTECWWRDLLSMKMDHALLHTTSEISAALKQCGQKVQFQKFKLSPDHEPVLQAPLAGISWIQGIFDYETKIARGRGLFRLLPNSAGSQIQWKCSFTIFTSIEELIGYEEKFGQSRPAGVSHGENIGRESWADRRHREHNFIDSEPAVVIVGAGQAGLNLAAHLGQLNVPTLIIDKHERIGDNWRKRYRFLVLHDPIWYDHMSYIPFPKHWPVFTPKDKLADWFESYAASMELNVWMKTALQGATFDEDAGVWTVPVKQPDGTVRDLHPKHLVLATGHSGEPNIPTFVGQDDFKGKIVHSSQHTTGGDFKGKKAIVVGCCNSGHDIAHDFYEQGAETTIVQRSSTYIMSSENGLRILFENLYEENGPPVEDADLIFHSIPNPLHCILQEATAKRIAEADRPLLEKLQKVGFKLDDEPFLIKYFTRGGGYYLDVGASSLIADGKIKVKQGQEIKRFLEDGVEFADGQVIKADIVVLATGYQSMKTTVAKLVSKDVAAKCKDVWGLDEQGELNSIWRNSGHENFYLMGGNLALCRYMSKRLALFIKMIETGLRTHPEKTRELSDQIGVE</sequence>
<dbReference type="GO" id="GO:0050660">
    <property type="term" value="F:flavin adenine dinucleotide binding"/>
    <property type="evidence" value="ECO:0007669"/>
    <property type="project" value="InterPro"/>
</dbReference>
<organism evidence="4 5">
    <name type="scientific">Taphrina deformans (strain PYCC 5710 / ATCC 11124 / CBS 356.35 / IMI 108563 / JCM 9778 / NBRC 8474)</name>
    <name type="common">Peach leaf curl fungus</name>
    <name type="synonym">Lalaria deformans</name>
    <dbReference type="NCBI Taxonomy" id="1097556"/>
    <lineage>
        <taxon>Eukaryota</taxon>
        <taxon>Fungi</taxon>
        <taxon>Dikarya</taxon>
        <taxon>Ascomycota</taxon>
        <taxon>Taphrinomycotina</taxon>
        <taxon>Taphrinomycetes</taxon>
        <taxon>Taphrinales</taxon>
        <taxon>Taphrinaceae</taxon>
        <taxon>Taphrina</taxon>
    </lineage>
</organism>
<keyword evidence="1" id="KW-0285">Flavoprotein</keyword>
<dbReference type="InterPro" id="IPR020946">
    <property type="entry name" value="Flavin_mOase-like"/>
</dbReference>
<dbReference type="AlphaFoldDB" id="R4XAJ2"/>